<feature type="domain" description="DUF1559" evidence="1">
    <location>
        <begin position="33"/>
        <end position="340"/>
    </location>
</feature>
<accession>A0A5B9WBE9</accession>
<proteinExistence type="predicted"/>
<dbReference type="InterPro" id="IPR027558">
    <property type="entry name" value="Pre_pil_HX9DG_C"/>
</dbReference>
<dbReference type="Pfam" id="PF07963">
    <property type="entry name" value="N_methyl"/>
    <property type="match status" value="1"/>
</dbReference>
<dbReference type="AlphaFoldDB" id="A0A5B9WBE9"/>
<dbReference type="PANTHER" id="PTHR30093:SF2">
    <property type="entry name" value="TYPE II SECRETION SYSTEM PROTEIN H"/>
    <property type="match status" value="1"/>
</dbReference>
<dbReference type="InterPro" id="IPR012902">
    <property type="entry name" value="N_methyl_site"/>
</dbReference>
<dbReference type="KEGG" id="agv:OJF2_59550"/>
<evidence type="ECO:0000259" key="1">
    <source>
        <dbReference type="Pfam" id="PF07596"/>
    </source>
</evidence>
<evidence type="ECO:0000313" key="2">
    <source>
        <dbReference type="EMBL" id="QEH37365.1"/>
    </source>
</evidence>
<protein>
    <submittedName>
        <fullName evidence="2">Type II secretion system protein G</fullName>
    </submittedName>
</protein>
<dbReference type="PROSITE" id="PS00409">
    <property type="entry name" value="PROKAR_NTER_METHYL"/>
    <property type="match status" value="1"/>
</dbReference>
<sequence>MRFTRRAGFTLIELLVVIAIIAVLIALLLPAVQSAREAARRVQCTNNLKQLALALHNYEGAWECFPAAAQSSPDYAAYSVYFNFTGYAQMLPFLEQANLFNATNFSSAIPGNFWGWDSWDNSTAFGVQVSTFLCPSNPRDARPAFTGQSGQSWHVDQAGVTDYLFNGGADPYVSAPYVNPGLRGPFGFEANVRLAAVTDGLSGTILLGESAGGNAANPRYAVGWGTTRTCAPLQAFKGAGGSKTYTGVVYENLMFMGYGREVASDGVGIMGGLIARTVDASGAFYGPNDCGTYSGTGLFTPHLPFTGVGQLTPNFRGLHPGSVQFAMGDGSVRLIRSIIDGAAYASLSTIAGGEVVSADSY</sequence>
<dbReference type="NCBIfam" id="TIGR02532">
    <property type="entry name" value="IV_pilin_GFxxxE"/>
    <property type="match status" value="1"/>
</dbReference>
<dbReference type="InterPro" id="IPR045584">
    <property type="entry name" value="Pilin-like"/>
</dbReference>
<name>A0A5B9WBE9_9BACT</name>
<dbReference type="OrthoDB" id="289947at2"/>
<dbReference type="Pfam" id="PF07596">
    <property type="entry name" value="SBP_bac_10"/>
    <property type="match status" value="1"/>
</dbReference>
<gene>
    <name evidence="2" type="primary">xcpT_12</name>
    <name evidence="2" type="ORF">OJF2_59550</name>
</gene>
<organism evidence="2 3">
    <name type="scientific">Aquisphaera giovannonii</name>
    <dbReference type="NCBI Taxonomy" id="406548"/>
    <lineage>
        <taxon>Bacteria</taxon>
        <taxon>Pseudomonadati</taxon>
        <taxon>Planctomycetota</taxon>
        <taxon>Planctomycetia</taxon>
        <taxon>Isosphaerales</taxon>
        <taxon>Isosphaeraceae</taxon>
        <taxon>Aquisphaera</taxon>
    </lineage>
</organism>
<dbReference type="PANTHER" id="PTHR30093">
    <property type="entry name" value="GENERAL SECRETION PATHWAY PROTEIN G"/>
    <property type="match status" value="1"/>
</dbReference>
<dbReference type="RefSeq" id="WP_148596936.1">
    <property type="nucleotide sequence ID" value="NZ_CP042997.1"/>
</dbReference>
<dbReference type="Proteomes" id="UP000324233">
    <property type="component" value="Chromosome"/>
</dbReference>
<dbReference type="NCBIfam" id="TIGR04294">
    <property type="entry name" value="pre_pil_HX9DG"/>
    <property type="match status" value="1"/>
</dbReference>
<keyword evidence="3" id="KW-1185">Reference proteome</keyword>
<dbReference type="SUPFAM" id="SSF54523">
    <property type="entry name" value="Pili subunits"/>
    <property type="match status" value="1"/>
</dbReference>
<evidence type="ECO:0000313" key="3">
    <source>
        <dbReference type="Proteomes" id="UP000324233"/>
    </source>
</evidence>
<dbReference type="InterPro" id="IPR011453">
    <property type="entry name" value="DUF1559"/>
</dbReference>
<dbReference type="Gene3D" id="3.30.700.10">
    <property type="entry name" value="Glycoprotein, Type 4 Pilin"/>
    <property type="match status" value="1"/>
</dbReference>
<dbReference type="EMBL" id="CP042997">
    <property type="protein sequence ID" value="QEH37365.1"/>
    <property type="molecule type" value="Genomic_DNA"/>
</dbReference>
<reference evidence="2 3" key="1">
    <citation type="submission" date="2019-08" db="EMBL/GenBank/DDBJ databases">
        <title>Deep-cultivation of Planctomycetes and their phenomic and genomic characterization uncovers novel biology.</title>
        <authorList>
            <person name="Wiegand S."/>
            <person name="Jogler M."/>
            <person name="Boedeker C."/>
            <person name="Pinto D."/>
            <person name="Vollmers J."/>
            <person name="Rivas-Marin E."/>
            <person name="Kohn T."/>
            <person name="Peeters S.H."/>
            <person name="Heuer A."/>
            <person name="Rast P."/>
            <person name="Oberbeckmann S."/>
            <person name="Bunk B."/>
            <person name="Jeske O."/>
            <person name="Meyerdierks A."/>
            <person name="Storesund J.E."/>
            <person name="Kallscheuer N."/>
            <person name="Luecker S."/>
            <person name="Lage O.M."/>
            <person name="Pohl T."/>
            <person name="Merkel B.J."/>
            <person name="Hornburger P."/>
            <person name="Mueller R.-W."/>
            <person name="Bruemmer F."/>
            <person name="Labrenz M."/>
            <person name="Spormann A.M."/>
            <person name="Op den Camp H."/>
            <person name="Overmann J."/>
            <person name="Amann R."/>
            <person name="Jetten M.S.M."/>
            <person name="Mascher T."/>
            <person name="Medema M.H."/>
            <person name="Devos D.P."/>
            <person name="Kaster A.-K."/>
            <person name="Ovreas L."/>
            <person name="Rohde M."/>
            <person name="Galperin M.Y."/>
            <person name="Jogler C."/>
        </authorList>
    </citation>
    <scope>NUCLEOTIDE SEQUENCE [LARGE SCALE GENOMIC DNA]</scope>
    <source>
        <strain evidence="2 3">OJF2</strain>
    </source>
</reference>